<reference evidence="1 2" key="1">
    <citation type="journal article" date="2014" name="Gut Pathog.">
        <title>Gene clusters of Hafnia alvei strain FB1 important in survival and pathogenesis: a draft genome perspective.</title>
        <authorList>
            <person name="Tan J.Y."/>
            <person name="Yin W.F."/>
            <person name="Chan K.G."/>
        </authorList>
    </citation>
    <scope>NUCLEOTIDE SEQUENCE [LARGE SCALE GENOMIC DNA]</scope>
    <source>
        <strain evidence="1 2">FB1</strain>
    </source>
</reference>
<gene>
    <name evidence="1" type="ORF">AT03_13375</name>
</gene>
<dbReference type="RefSeq" id="WP_025796676.1">
    <property type="nucleotide sequence ID" value="NZ_CP009706.1"/>
</dbReference>
<dbReference type="Proteomes" id="UP000029986">
    <property type="component" value="Chromosome"/>
</dbReference>
<dbReference type="HOGENOM" id="CLU_153776_4_0_6"/>
<sequence>MTSREQFETAWQKNNECEPMDGWESLRCDDGYTDEIIDGQWWAWQASREAVEVQLPSLKQIDSGERYVWSDGVFNFKEDAIKAIRAAGIKVKGE</sequence>
<dbReference type="EMBL" id="CP009706">
    <property type="protein sequence ID" value="AIU73287.1"/>
    <property type="molecule type" value="Genomic_DNA"/>
</dbReference>
<dbReference type="PATRIC" id="fig|1453496.5.peg.2723"/>
<dbReference type="Pfam" id="PF26207">
    <property type="entry name" value="Phage_phiTE_015"/>
    <property type="match status" value="1"/>
</dbReference>
<name>A0A097R3H9_HAFAL</name>
<organism evidence="1 2">
    <name type="scientific">Hafnia alvei FB1</name>
    <dbReference type="NCBI Taxonomy" id="1453496"/>
    <lineage>
        <taxon>Bacteria</taxon>
        <taxon>Pseudomonadati</taxon>
        <taxon>Pseudomonadota</taxon>
        <taxon>Gammaproteobacteria</taxon>
        <taxon>Enterobacterales</taxon>
        <taxon>Hafniaceae</taxon>
        <taxon>Hafnia</taxon>
    </lineage>
</organism>
<evidence type="ECO:0000313" key="2">
    <source>
        <dbReference type="Proteomes" id="UP000029986"/>
    </source>
</evidence>
<accession>A0A097R3H9</accession>
<dbReference type="AlphaFoldDB" id="A0A097R3H9"/>
<dbReference type="KEGG" id="hav:AT03_13375"/>
<proteinExistence type="predicted"/>
<dbReference type="OrthoDB" id="6629429at2"/>
<evidence type="ECO:0000313" key="1">
    <source>
        <dbReference type="EMBL" id="AIU73287.1"/>
    </source>
</evidence>
<keyword evidence="2" id="KW-1185">Reference proteome</keyword>
<dbReference type="InterPro" id="IPR058601">
    <property type="entry name" value="Phage_phiTE_015-like"/>
</dbReference>
<protein>
    <submittedName>
        <fullName evidence="1">Uncharacterized protein</fullName>
    </submittedName>
</protein>